<keyword evidence="15" id="KW-0723">Serine/threonine-protein kinase</keyword>
<dbReference type="SUPFAM" id="SSF52172">
    <property type="entry name" value="CheY-like"/>
    <property type="match status" value="1"/>
</dbReference>
<dbReference type="Pfam" id="PF00512">
    <property type="entry name" value="HisKA"/>
    <property type="match status" value="1"/>
</dbReference>
<dbReference type="CDD" id="cd17546">
    <property type="entry name" value="REC_hyHK_CKI1_RcsC-like"/>
    <property type="match status" value="1"/>
</dbReference>
<dbReference type="STRING" id="105231.A0A1Y1ITA2"/>
<evidence type="ECO:0000259" key="12">
    <source>
        <dbReference type="PROSITE" id="PS50011"/>
    </source>
</evidence>
<keyword evidence="8" id="KW-0902">Two-component regulatory system</keyword>
<dbReference type="CDD" id="cd14014">
    <property type="entry name" value="STKc_PknB_like"/>
    <property type="match status" value="1"/>
</dbReference>
<dbReference type="InterPro" id="IPR011006">
    <property type="entry name" value="CheY-like_superfamily"/>
</dbReference>
<dbReference type="EC" id="2.7.13.3" evidence="2"/>
<dbReference type="Gene3D" id="3.40.50.2300">
    <property type="match status" value="1"/>
</dbReference>
<evidence type="ECO:0000256" key="1">
    <source>
        <dbReference type="ARBA" id="ARBA00000085"/>
    </source>
</evidence>
<dbReference type="GO" id="GO:0004674">
    <property type="term" value="F:protein serine/threonine kinase activity"/>
    <property type="evidence" value="ECO:0007669"/>
    <property type="project" value="UniProtKB-KW"/>
</dbReference>
<dbReference type="InterPro" id="IPR005467">
    <property type="entry name" value="His_kinase_dom"/>
</dbReference>
<dbReference type="GO" id="GO:0000155">
    <property type="term" value="F:phosphorelay sensor kinase activity"/>
    <property type="evidence" value="ECO:0007669"/>
    <property type="project" value="InterPro"/>
</dbReference>
<evidence type="ECO:0000256" key="9">
    <source>
        <dbReference type="ARBA" id="ARBA00023170"/>
    </source>
</evidence>
<dbReference type="InterPro" id="IPR000719">
    <property type="entry name" value="Prot_kinase_dom"/>
</dbReference>
<dbReference type="Pfam" id="PF02518">
    <property type="entry name" value="HATPase_c"/>
    <property type="match status" value="1"/>
</dbReference>
<evidence type="ECO:0000256" key="5">
    <source>
        <dbReference type="ARBA" id="ARBA00022741"/>
    </source>
</evidence>
<evidence type="ECO:0000256" key="6">
    <source>
        <dbReference type="ARBA" id="ARBA00022777"/>
    </source>
</evidence>
<dbReference type="Gene3D" id="3.30.565.10">
    <property type="entry name" value="Histidine kinase-like ATPase, C-terminal domain"/>
    <property type="match status" value="1"/>
</dbReference>
<dbReference type="InterPro" id="IPR029016">
    <property type="entry name" value="GAF-like_dom_sf"/>
</dbReference>
<dbReference type="InterPro" id="IPR041664">
    <property type="entry name" value="AAA_16"/>
</dbReference>
<dbReference type="SMART" id="SM00388">
    <property type="entry name" value="HisKA"/>
    <property type="match status" value="1"/>
</dbReference>
<dbReference type="PANTHER" id="PTHR45339">
    <property type="entry name" value="HYBRID SIGNAL TRANSDUCTION HISTIDINE KINASE J"/>
    <property type="match status" value="1"/>
</dbReference>
<keyword evidence="9" id="KW-0675">Receptor</keyword>
<dbReference type="PROSITE" id="PS50011">
    <property type="entry name" value="PROTEIN_KINASE_DOM"/>
    <property type="match status" value="1"/>
</dbReference>
<keyword evidence="16" id="KW-1185">Reference proteome</keyword>
<dbReference type="OMA" id="GTMPFEG"/>
<dbReference type="SMART" id="SM00065">
    <property type="entry name" value="GAF"/>
    <property type="match status" value="1"/>
</dbReference>
<evidence type="ECO:0000259" key="14">
    <source>
        <dbReference type="PROSITE" id="PS50110"/>
    </source>
</evidence>
<dbReference type="Gene3D" id="1.10.510.10">
    <property type="entry name" value="Transferase(Phosphotransferase) domain 1"/>
    <property type="match status" value="1"/>
</dbReference>
<dbReference type="Pfam" id="PF01590">
    <property type="entry name" value="GAF"/>
    <property type="match status" value="1"/>
</dbReference>
<keyword evidence="5" id="KW-0547">Nucleotide-binding</keyword>
<dbReference type="Pfam" id="PF00069">
    <property type="entry name" value="Pkinase"/>
    <property type="match status" value="1"/>
</dbReference>
<dbReference type="Gene3D" id="1.10.287.130">
    <property type="match status" value="1"/>
</dbReference>
<dbReference type="CDD" id="cd16922">
    <property type="entry name" value="HATPase_EvgS-ArcB-TorS-like"/>
    <property type="match status" value="1"/>
</dbReference>
<name>A0A1Y1ITA2_KLENI</name>
<dbReference type="PRINTS" id="PR00344">
    <property type="entry name" value="BCTRLSENSOR"/>
</dbReference>
<dbReference type="InterPro" id="IPR003018">
    <property type="entry name" value="GAF"/>
</dbReference>
<dbReference type="FunFam" id="1.10.287.130:FF:000002">
    <property type="entry name" value="Two-component osmosensing histidine kinase"/>
    <property type="match status" value="1"/>
</dbReference>
<dbReference type="EMBL" id="DF237730">
    <property type="protein sequence ID" value="GAQ91418.1"/>
    <property type="molecule type" value="Genomic_DNA"/>
</dbReference>
<evidence type="ECO:0000256" key="8">
    <source>
        <dbReference type="ARBA" id="ARBA00023012"/>
    </source>
</evidence>
<organism evidence="15 16">
    <name type="scientific">Klebsormidium nitens</name>
    <name type="common">Green alga</name>
    <name type="synonym">Ulothrix nitens</name>
    <dbReference type="NCBI Taxonomy" id="105231"/>
    <lineage>
        <taxon>Eukaryota</taxon>
        <taxon>Viridiplantae</taxon>
        <taxon>Streptophyta</taxon>
        <taxon>Klebsormidiophyceae</taxon>
        <taxon>Klebsormidiales</taxon>
        <taxon>Klebsormidiaceae</taxon>
        <taxon>Klebsormidium</taxon>
    </lineage>
</organism>
<dbReference type="InterPro" id="IPR003594">
    <property type="entry name" value="HATPase_dom"/>
</dbReference>
<dbReference type="PROSITE" id="PS00108">
    <property type="entry name" value="PROTEIN_KINASE_ST"/>
    <property type="match status" value="1"/>
</dbReference>
<dbReference type="InterPro" id="IPR027417">
    <property type="entry name" value="P-loop_NTPase"/>
</dbReference>
<dbReference type="SUPFAM" id="SSF52540">
    <property type="entry name" value="P-loop containing nucleoside triphosphate hydrolases"/>
    <property type="match status" value="1"/>
</dbReference>
<dbReference type="InterPro" id="IPR011009">
    <property type="entry name" value="Kinase-like_dom_sf"/>
</dbReference>
<dbReference type="Proteomes" id="UP000054558">
    <property type="component" value="Unassembled WGS sequence"/>
</dbReference>
<feature type="modified residue" description="4-aspartylphosphate" evidence="10">
    <location>
        <position position="2056"/>
    </location>
</feature>
<gene>
    <name evidence="15" type="ORF">KFL_007810020</name>
</gene>
<keyword evidence="6 15" id="KW-0418">Kinase</keyword>
<dbReference type="PROSITE" id="PS50109">
    <property type="entry name" value="HIS_KIN"/>
    <property type="match status" value="1"/>
</dbReference>
<dbReference type="PROSITE" id="PS50110">
    <property type="entry name" value="RESPONSE_REGULATORY"/>
    <property type="match status" value="1"/>
</dbReference>
<protein>
    <recommendedName>
        <fullName evidence="2">histidine kinase</fullName>
        <ecNumber evidence="2">2.7.13.3</ecNumber>
    </recommendedName>
</protein>
<dbReference type="InterPro" id="IPR001789">
    <property type="entry name" value="Sig_transdc_resp-reg_receiver"/>
</dbReference>
<evidence type="ECO:0000313" key="16">
    <source>
        <dbReference type="Proteomes" id="UP000054558"/>
    </source>
</evidence>
<evidence type="ECO:0000259" key="13">
    <source>
        <dbReference type="PROSITE" id="PS50109"/>
    </source>
</evidence>
<dbReference type="SUPFAM" id="SSF47384">
    <property type="entry name" value="Homodimeric domain of signal transducing histidine kinase"/>
    <property type="match status" value="1"/>
</dbReference>
<dbReference type="Gene3D" id="3.40.50.300">
    <property type="entry name" value="P-loop containing nucleotide triphosphate hydrolases"/>
    <property type="match status" value="1"/>
</dbReference>
<dbReference type="InterPro" id="IPR003661">
    <property type="entry name" value="HisK_dim/P_dom"/>
</dbReference>
<keyword evidence="3 10" id="KW-0597">Phosphoprotein</keyword>
<dbReference type="OrthoDB" id="60033at2759"/>
<evidence type="ECO:0000256" key="10">
    <source>
        <dbReference type="PROSITE-ProRule" id="PRU00169"/>
    </source>
</evidence>
<dbReference type="SUPFAM" id="SSF56112">
    <property type="entry name" value="Protein kinase-like (PK-like)"/>
    <property type="match status" value="1"/>
</dbReference>
<evidence type="ECO:0000256" key="7">
    <source>
        <dbReference type="ARBA" id="ARBA00022840"/>
    </source>
</evidence>
<dbReference type="SMART" id="SM00387">
    <property type="entry name" value="HATPase_c"/>
    <property type="match status" value="1"/>
</dbReference>
<comment type="catalytic activity">
    <reaction evidence="1">
        <text>ATP + protein L-histidine = ADP + protein N-phospho-L-histidine.</text>
        <dbReference type="EC" id="2.7.13.3"/>
    </reaction>
</comment>
<feature type="domain" description="Protein kinase" evidence="12">
    <location>
        <begin position="24"/>
        <end position="288"/>
    </location>
</feature>
<evidence type="ECO:0000256" key="3">
    <source>
        <dbReference type="ARBA" id="ARBA00022553"/>
    </source>
</evidence>
<feature type="region of interest" description="Disordered" evidence="11">
    <location>
        <begin position="1442"/>
        <end position="1471"/>
    </location>
</feature>
<dbReference type="InterPro" id="IPR036097">
    <property type="entry name" value="HisK_dim/P_sf"/>
</dbReference>
<dbReference type="SMART" id="SM00448">
    <property type="entry name" value="REC"/>
    <property type="match status" value="1"/>
</dbReference>
<sequence length="2143" mass="231898">MGLVQLDGVKLPGLTLQETLLPGFTIIEEIYRTSQSVLFRALRERDTSQVVLKTVPSRLASPESTAHLRREYTVARDLQDSPFIAKPLELIQHGDTAALVLEDFGATSLQAYVRGGRLGLHDVLRVGIAVASALDHVHGGGLLHLDVKPANVLVSANLAVIKLTDFSISSLLPEHSQAPVSPEALRGTAAYISPEQTGRMNRTIDSRSDLYALGVTLYELAVGARPFHSEDLQHLLYQHLAVVPTPPTRRDPAFPPVVSDIIMKLLHKDAANRYQTAAGLRNDLQACLDQLVQHNCITAFPLGRADQRGQLRVPDHVLGREHELQLIGHCHKRVAERQSMEVILISGYSGVGKTALVGELQRAHTTGKEGFVQGKFDQYSHDTPFKPLIAAMQSLLRQVLCEPAGTIGVWQERVQAALGRNGRLMTDVLPGLGHLIGPQPELPPVDATAAQNRQGTFMLLRSKTFQPAPLSQFSDTFVRLIRTCAQLRSPLVIFLDDLQWSDGPSLRLLEALVKDGRDLPLLLIGAYRDVEVDDSHALTRLVTGLQGSEVPLLQLHLGPLKLPDTTALVAACLGLPAHDAGQGQRCAELGALVQEKTEGNPFYCLQFLRALVKDGLLHFDKHTGECRWGDLSLLRERAHVTMNVVDFMANELRTRLPAATLEVLSVAACIGDVFTLHELTLVCDKLSGDLVGQLWPALTAGFIFLVGKEWQAAMGKDAATLSSVRFRFRHDRIRQAAYQEVLPTARAQLHLRVGRQLMAGLPREQYKEQQYGILHHFNEAIHLITDPAERLKLVTANMAAGVKAKASTAYEVAVRHASCAKRLLGGSAGWGSHPDLMLLINMDEAECLSLIGKHEEALALLEELRKRVNNDASNSLRIAEMRVNALTLAGQLVASMDAALEAVALLATPLPTEDAALEAALAEEQPRVEAHLAAADLASLPQATDPESLALLRLMDCVIVGGYSTGQVKLIHLLTLRMVSVALSAGISSPGCIALLLYAAFFDARLKRYEAAYTLGKLAVAAMDRLPDQSKRGQLILTFASAVAHWVRPLQEIILLFEEGLAAALDVGDHVYAAYHLSQAALYHFYCGAPLLDVQDKAESCQRALHRIGDTSQRAITTAVHHATRVLMKDVPAWDRCKKDDDTPWEAAYLCEHASNVLALAFYYTLKVGTLCCLGDYREADAALAAMGSLRTVLQPTVFSVIVSFYEAVFCSQLLHAAAADSSPTKPWEDRLNQCVTTLQEYAAINPGHQHRYCLARAEQERWKGDKAAAEHHYALAIDAAEEGRFVQDAALAYLLASRHWAAVGRARLAAWHHTEAYDAFAAWGATAVLHRLALAPSTLRPGRRRLSDGSALTSSHSAEAAVAGTTLDTLRLSSFSEQSLDIRAVLAASQTLSSAIVREALLEKLLGIVLETAGARYVALVLRRPGDDGGWYMEGSASVQVRAGPRSTDPPSPRLNGLSLNDDVKSPSPGVDTVTQVAPAGQVVPLSEAGALVPQALITYVTRTQEVVLGGVELGGSYKDAYLEAKRPRSVLCMPIVRHGDSYGVLYVEHELLPDAFPASRIKILAMLSSQIAISIENSALYEQMQSRQNELIAAKNAAEEATHAKSLFLATMSHEIRTPLNAIIGMTSLLMGFQLSDEKRECVETIRQSGDQLLAVISDVLDFSKIEAGTLELEAAPFSVRQCLEEAADLVAARAADKGLHLATHTAATIPAAVTGDVSRLRQVLVNLLSNAVKFTDEGEVILQAAVVAVQGKQVQVEFTCRDSGIGIAPEHIPRLFAAFSQADASTTRKFGGTGLGLAISDRLVKAMGGQFQVESALGAGTTFRFAIPLEAASGAGEAGEGARRELAGRACLMLVHSGSLAAILKEQLAAWGLRCTHARMVTAAQQLIKQQGATSFDIVIADKCPTFDKATVGLTECPIAKVAPQLPAVVLCSWTDWNTKASLGPLRAVVSKPVKMGHLWDALTKLLRVPRGAAPSAVPPISASADEGPPSPMVASAAMRSALRILLTEDNPVNQRVAQMLLKRLGYRADCVADGIECIRSLERRPYDVVLMDLSMPVMDGLQAARVICSRWAPGKRPYLVAVTANAMEGDRDRCLAAGMDDYISKPVRINDLQKVLDEQALKTNERLDSPQSVLQLPAD</sequence>
<evidence type="ECO:0000313" key="15">
    <source>
        <dbReference type="EMBL" id="GAQ91418.1"/>
    </source>
</evidence>
<proteinExistence type="predicted"/>
<dbReference type="GO" id="GO:0005524">
    <property type="term" value="F:ATP binding"/>
    <property type="evidence" value="ECO:0007669"/>
    <property type="project" value="UniProtKB-KW"/>
</dbReference>
<dbReference type="InterPro" id="IPR008271">
    <property type="entry name" value="Ser/Thr_kinase_AS"/>
</dbReference>
<dbReference type="InterPro" id="IPR036890">
    <property type="entry name" value="HATPase_C_sf"/>
</dbReference>
<feature type="domain" description="Histidine kinase" evidence="13">
    <location>
        <begin position="1613"/>
        <end position="1834"/>
    </location>
</feature>
<evidence type="ECO:0000256" key="2">
    <source>
        <dbReference type="ARBA" id="ARBA00012438"/>
    </source>
</evidence>
<dbReference type="Pfam" id="PF13191">
    <property type="entry name" value="AAA_16"/>
    <property type="match status" value="1"/>
</dbReference>
<dbReference type="CDD" id="cd00082">
    <property type="entry name" value="HisKA"/>
    <property type="match status" value="1"/>
</dbReference>
<dbReference type="SMART" id="SM00220">
    <property type="entry name" value="S_TKc"/>
    <property type="match status" value="1"/>
</dbReference>
<keyword evidence="4" id="KW-0808">Transferase</keyword>
<evidence type="ECO:0000256" key="4">
    <source>
        <dbReference type="ARBA" id="ARBA00022679"/>
    </source>
</evidence>
<dbReference type="InterPro" id="IPR004358">
    <property type="entry name" value="Sig_transdc_His_kin-like_C"/>
</dbReference>
<keyword evidence="7" id="KW-0067">ATP-binding</keyword>
<dbReference type="Gene3D" id="3.30.450.40">
    <property type="match status" value="1"/>
</dbReference>
<reference evidence="15 16" key="1">
    <citation type="journal article" date="2014" name="Nat. Commun.">
        <title>Klebsormidium flaccidum genome reveals primary factors for plant terrestrial adaptation.</title>
        <authorList>
            <person name="Hori K."/>
            <person name="Maruyama F."/>
            <person name="Fujisawa T."/>
            <person name="Togashi T."/>
            <person name="Yamamoto N."/>
            <person name="Seo M."/>
            <person name="Sato S."/>
            <person name="Yamada T."/>
            <person name="Mori H."/>
            <person name="Tajima N."/>
            <person name="Moriyama T."/>
            <person name="Ikeuchi M."/>
            <person name="Watanabe M."/>
            <person name="Wada H."/>
            <person name="Kobayashi K."/>
            <person name="Saito M."/>
            <person name="Masuda T."/>
            <person name="Sasaki-Sekimoto Y."/>
            <person name="Mashiguchi K."/>
            <person name="Awai K."/>
            <person name="Shimojima M."/>
            <person name="Masuda S."/>
            <person name="Iwai M."/>
            <person name="Nobusawa T."/>
            <person name="Narise T."/>
            <person name="Kondo S."/>
            <person name="Saito H."/>
            <person name="Sato R."/>
            <person name="Murakawa M."/>
            <person name="Ihara Y."/>
            <person name="Oshima-Yamada Y."/>
            <person name="Ohtaka K."/>
            <person name="Satoh M."/>
            <person name="Sonobe K."/>
            <person name="Ishii M."/>
            <person name="Ohtani R."/>
            <person name="Kanamori-Sato M."/>
            <person name="Honoki R."/>
            <person name="Miyazaki D."/>
            <person name="Mochizuki H."/>
            <person name="Umetsu J."/>
            <person name="Higashi K."/>
            <person name="Shibata D."/>
            <person name="Kamiya Y."/>
            <person name="Sato N."/>
            <person name="Nakamura Y."/>
            <person name="Tabata S."/>
            <person name="Ida S."/>
            <person name="Kurokawa K."/>
            <person name="Ohta H."/>
        </authorList>
    </citation>
    <scope>NUCLEOTIDE SEQUENCE [LARGE SCALE GENOMIC DNA]</scope>
    <source>
        <strain evidence="15 16">NIES-2285</strain>
    </source>
</reference>
<feature type="domain" description="Response regulatory" evidence="14">
    <location>
        <begin position="2007"/>
        <end position="2124"/>
    </location>
</feature>
<dbReference type="PANTHER" id="PTHR45339:SF1">
    <property type="entry name" value="HYBRID SIGNAL TRANSDUCTION HISTIDINE KINASE J"/>
    <property type="match status" value="1"/>
</dbReference>
<dbReference type="SUPFAM" id="SSF55781">
    <property type="entry name" value="GAF domain-like"/>
    <property type="match status" value="1"/>
</dbReference>
<evidence type="ECO:0000256" key="11">
    <source>
        <dbReference type="SAM" id="MobiDB-lite"/>
    </source>
</evidence>
<dbReference type="Pfam" id="PF00072">
    <property type="entry name" value="Response_reg"/>
    <property type="match status" value="1"/>
</dbReference>
<accession>A0A1Y1ITA2</accession>
<dbReference type="SUPFAM" id="SSF55874">
    <property type="entry name" value="ATPase domain of HSP90 chaperone/DNA topoisomerase II/histidine kinase"/>
    <property type="match status" value="1"/>
</dbReference>
<dbReference type="FunFam" id="3.30.565.10:FF:000010">
    <property type="entry name" value="Sensor histidine kinase RcsC"/>
    <property type="match status" value="1"/>
</dbReference>